<reference evidence="2 3" key="1">
    <citation type="journal article" date="2019" name="Sci. Rep.">
        <title>A high-quality genome of Eragrostis curvula grass provides insights into Poaceae evolution and supports new strategies to enhance forage quality.</title>
        <authorList>
            <person name="Carballo J."/>
            <person name="Santos B.A.C.M."/>
            <person name="Zappacosta D."/>
            <person name="Garbus I."/>
            <person name="Selva J.P."/>
            <person name="Gallo C.A."/>
            <person name="Diaz A."/>
            <person name="Albertini E."/>
            <person name="Caccamo M."/>
            <person name="Echenique V."/>
        </authorList>
    </citation>
    <scope>NUCLEOTIDE SEQUENCE [LARGE SCALE GENOMIC DNA]</scope>
    <source>
        <strain evidence="3">cv. Victoria</strain>
        <tissue evidence="2">Leaf</tissue>
    </source>
</reference>
<protein>
    <submittedName>
        <fullName evidence="2">Uncharacterized protein</fullName>
    </submittedName>
</protein>
<feature type="compositionally biased region" description="Low complexity" evidence="1">
    <location>
        <begin position="106"/>
        <end position="116"/>
    </location>
</feature>
<feature type="region of interest" description="Disordered" evidence="1">
    <location>
        <begin position="1"/>
        <end position="130"/>
    </location>
</feature>
<comment type="caution">
    <text evidence="2">The sequence shown here is derived from an EMBL/GenBank/DDBJ whole genome shotgun (WGS) entry which is preliminary data.</text>
</comment>
<dbReference type="EMBL" id="RWGY01000029">
    <property type="protein sequence ID" value="TVU16903.1"/>
    <property type="molecule type" value="Genomic_DNA"/>
</dbReference>
<gene>
    <name evidence="2" type="ORF">EJB05_32906</name>
</gene>
<keyword evidence="3" id="KW-1185">Reference proteome</keyword>
<dbReference type="Gramene" id="TVU16903">
    <property type="protein sequence ID" value="TVU16903"/>
    <property type="gene ID" value="EJB05_32906"/>
</dbReference>
<accession>A0A5J9TZT8</accession>
<evidence type="ECO:0000313" key="2">
    <source>
        <dbReference type="EMBL" id="TVU16903.1"/>
    </source>
</evidence>
<feature type="compositionally biased region" description="Acidic residues" evidence="1">
    <location>
        <begin position="117"/>
        <end position="130"/>
    </location>
</feature>
<name>A0A5J9TZT8_9POAL</name>
<evidence type="ECO:0000313" key="3">
    <source>
        <dbReference type="Proteomes" id="UP000324897"/>
    </source>
</evidence>
<dbReference type="Proteomes" id="UP000324897">
    <property type="component" value="Chromosome 7"/>
</dbReference>
<organism evidence="2 3">
    <name type="scientific">Eragrostis curvula</name>
    <name type="common">weeping love grass</name>
    <dbReference type="NCBI Taxonomy" id="38414"/>
    <lineage>
        <taxon>Eukaryota</taxon>
        <taxon>Viridiplantae</taxon>
        <taxon>Streptophyta</taxon>
        <taxon>Embryophyta</taxon>
        <taxon>Tracheophyta</taxon>
        <taxon>Spermatophyta</taxon>
        <taxon>Magnoliopsida</taxon>
        <taxon>Liliopsida</taxon>
        <taxon>Poales</taxon>
        <taxon>Poaceae</taxon>
        <taxon>PACMAD clade</taxon>
        <taxon>Chloridoideae</taxon>
        <taxon>Eragrostideae</taxon>
        <taxon>Eragrostidinae</taxon>
        <taxon>Eragrostis</taxon>
    </lineage>
</organism>
<sequence>MLRRAATTMISRCPAATRRGLPRQPSTPSPLPSVRPNLGGAAPVPSGARGYARMARRLPPARPDGYSTSDGEADEDESIARALEEEEEDLEPRAGADGEDSEGSEMEGFMLEFGSGSDDEEEEGAEEGDK</sequence>
<evidence type="ECO:0000256" key="1">
    <source>
        <dbReference type="SAM" id="MobiDB-lite"/>
    </source>
</evidence>
<feature type="non-terminal residue" evidence="2">
    <location>
        <position position="1"/>
    </location>
</feature>
<dbReference type="AlphaFoldDB" id="A0A5J9TZT8"/>
<proteinExistence type="predicted"/>